<keyword evidence="2" id="KW-0012">Acyltransferase</keyword>
<evidence type="ECO:0000256" key="2">
    <source>
        <dbReference type="ARBA" id="ARBA00023315"/>
    </source>
</evidence>
<organism evidence="5">
    <name type="scientific">Penicillium chrysogenum</name>
    <name type="common">Penicillium notatum</name>
    <dbReference type="NCBI Taxonomy" id="5076"/>
    <lineage>
        <taxon>Eukaryota</taxon>
        <taxon>Fungi</taxon>
        <taxon>Dikarya</taxon>
        <taxon>Ascomycota</taxon>
        <taxon>Pezizomycotina</taxon>
        <taxon>Eurotiomycetes</taxon>
        <taxon>Eurotiomycetidae</taxon>
        <taxon>Eurotiales</taxon>
        <taxon>Aspergillaceae</taxon>
        <taxon>Penicillium</taxon>
        <taxon>Penicillium chrysogenum species complex</taxon>
    </lineage>
</organism>
<dbReference type="InterPro" id="IPR050317">
    <property type="entry name" value="Plant_Fungal_Acyltransferase"/>
</dbReference>
<dbReference type="AlphaFoldDB" id="A0A167TEP8"/>
<dbReference type="GO" id="GO:0016747">
    <property type="term" value="F:acyltransferase activity, transferring groups other than amino-acyl groups"/>
    <property type="evidence" value="ECO:0007669"/>
    <property type="project" value="TreeGrafter"/>
</dbReference>
<name>A0A167TEP8_PENCH</name>
<dbReference type="PhylomeDB" id="A0A167TEP8"/>
<protein>
    <recommendedName>
        <fullName evidence="4">Trichothecene 3-O-acetyltransferase-like N-terminal domain-containing protein</fullName>
    </recommendedName>
</protein>
<dbReference type="Proteomes" id="UP000076449">
    <property type="component" value="Chromosome II"/>
</dbReference>
<accession>A0A167TEP8</accession>
<dbReference type="Gene3D" id="3.30.559.10">
    <property type="entry name" value="Chloramphenicol acetyltransferase-like domain"/>
    <property type="match status" value="2"/>
</dbReference>
<dbReference type="Pfam" id="PF22664">
    <property type="entry name" value="TRI-like_N"/>
    <property type="match status" value="1"/>
</dbReference>
<reference evidence="5" key="1">
    <citation type="journal article" date="2014" name="Genome Announc.">
        <title>Complete sequencing and chromosome-scale genome assembly of the industrial progenitor strain P2niaD18 from the penicillin producer Penicillium chrysogenum.</title>
        <authorList>
            <person name="Specht T."/>
            <person name="Dahlmann T.A."/>
            <person name="Zadra I."/>
            <person name="Kurnsteiner H."/>
            <person name="Kuck U."/>
        </authorList>
    </citation>
    <scope>NUCLEOTIDE SEQUENCE [LARGE SCALE GENOMIC DNA]</scope>
    <source>
        <strain evidence="5">P2niaD18</strain>
    </source>
</reference>
<keyword evidence="1" id="KW-0808">Transferase</keyword>
<proteinExistence type="predicted"/>
<dbReference type="InterPro" id="IPR023213">
    <property type="entry name" value="CAT-like_dom_sf"/>
</dbReference>
<sequence>MGSISANIPLTPLDHAPPGNYSCSLSYLPLRPGVDPSQAFDVLHEALHRTFVQLPWVSGRVWPQSPSAPGWRPSQREIRHGAVDIDGPRPYQLKFHQLESPMSYDELKELAFPTDVFEDSELIWAPFMPDINTGPEVFVAQANFIPGGCILTSGMYHSAGDGAAVVAVLKLWADHCCALQMDKGSSSPVVPPGPESSDRGVLQRIWENEGQGRDTVDSIDPEAWRLLGLDPPGVGESAESDAKETNDCENGDGGKEAQQAQPARVARSAIFYVPPEKFIALQKESLAAFADSAEGGGHSGISGSDAICALIWRCTLRARAMAGGVQRKSDSPKGNICNPDAMARLDMTVDGRFDFSLALPTPYLGNLTVINQVFMPVIRLIAHKTPLGVVARTIRDRANKIHTASLLDAYALARRVPDFQQLSLRNSSLDSTAMLMAPLLMYPTGSLSYGSRLFGNGGRPEALRTPMWAFNRFTRISFVLPKTEHGGVEFVLNLFEEEMDLLLEDEEFGRFAMLLA</sequence>
<dbReference type="Pfam" id="PF02458">
    <property type="entry name" value="Transferase"/>
    <property type="match status" value="1"/>
</dbReference>
<dbReference type="PANTHER" id="PTHR31642">
    <property type="entry name" value="TRICHOTHECENE 3-O-ACETYLTRANSFERASE"/>
    <property type="match status" value="1"/>
</dbReference>
<evidence type="ECO:0000256" key="1">
    <source>
        <dbReference type="ARBA" id="ARBA00022679"/>
    </source>
</evidence>
<evidence type="ECO:0000256" key="3">
    <source>
        <dbReference type="SAM" id="MobiDB-lite"/>
    </source>
</evidence>
<dbReference type="InterPro" id="IPR054710">
    <property type="entry name" value="Tri101-like_N"/>
</dbReference>
<dbReference type="PANTHER" id="PTHR31642:SF310">
    <property type="entry name" value="FATTY ALCOHOL:CAFFEOYL-COA ACYLTRANSFERASE"/>
    <property type="match status" value="1"/>
</dbReference>
<evidence type="ECO:0000259" key="4">
    <source>
        <dbReference type="Pfam" id="PF22664"/>
    </source>
</evidence>
<feature type="domain" description="Trichothecene 3-O-acetyltransferase-like N-terminal" evidence="4">
    <location>
        <begin position="37"/>
        <end position="176"/>
    </location>
</feature>
<evidence type="ECO:0000313" key="5">
    <source>
        <dbReference type="EMBL" id="KZN88192.1"/>
    </source>
</evidence>
<feature type="region of interest" description="Disordered" evidence="3">
    <location>
        <begin position="230"/>
        <end position="261"/>
    </location>
</feature>
<dbReference type="EMBL" id="CM002799">
    <property type="protein sequence ID" value="KZN88192.1"/>
    <property type="molecule type" value="Genomic_DNA"/>
</dbReference>
<gene>
    <name evidence="5" type="ORF">EN45_067630</name>
</gene>